<dbReference type="AlphaFoldDB" id="A0AAE2SE90"/>
<accession>A0AAE2SE90</accession>
<dbReference type="CDD" id="cd02440">
    <property type="entry name" value="AdoMet_MTases"/>
    <property type="match status" value="1"/>
</dbReference>
<dbReference type="EMBL" id="JAENIG010000004">
    <property type="protein sequence ID" value="MBK1854920.1"/>
    <property type="molecule type" value="Genomic_DNA"/>
</dbReference>
<dbReference type="RefSeq" id="WP_309489531.1">
    <property type="nucleotide sequence ID" value="NZ_JAENIG010000004.1"/>
</dbReference>
<dbReference type="Pfam" id="PF13649">
    <property type="entry name" value="Methyltransf_25"/>
    <property type="match status" value="1"/>
</dbReference>
<sequence length="225" mass="25239">MSDRKSIANKISSLCVDRGLRYYSKSKLLTDPLYGGVYEELDGNGLPLLDIGCGIGILAMYLRERGWQPLVMGIDYDSDKIERGKAMLEKGGYPLVEIAQGDARDGLPINAGNVTILDILQFFSPEEQEKLIHIAGGRVCHGGKLIIRSALKQKSLRFSITWLGDMMAKMTSWMKAAPTHYPTEEMFRKVLERDGFTVEIKPFWGKTPFNNYLIVAERSMVQPGM</sequence>
<dbReference type="InterPro" id="IPR029063">
    <property type="entry name" value="SAM-dependent_MTases_sf"/>
</dbReference>
<evidence type="ECO:0000313" key="3">
    <source>
        <dbReference type="Proteomes" id="UP000634206"/>
    </source>
</evidence>
<keyword evidence="2" id="KW-0808">Transferase</keyword>
<evidence type="ECO:0000313" key="2">
    <source>
        <dbReference type="EMBL" id="MBK1854920.1"/>
    </source>
</evidence>
<reference evidence="2" key="1">
    <citation type="submission" date="2021-01" db="EMBL/GenBank/DDBJ databases">
        <title>Modified the classification status of verrucomicrobia.</title>
        <authorList>
            <person name="Feng X."/>
        </authorList>
    </citation>
    <scope>NUCLEOTIDE SEQUENCE</scope>
    <source>
        <strain evidence="2">5K15</strain>
    </source>
</reference>
<proteinExistence type="predicted"/>
<dbReference type="GO" id="GO:0008168">
    <property type="term" value="F:methyltransferase activity"/>
    <property type="evidence" value="ECO:0007669"/>
    <property type="project" value="UniProtKB-KW"/>
</dbReference>
<dbReference type="Proteomes" id="UP000634206">
    <property type="component" value="Unassembled WGS sequence"/>
</dbReference>
<protein>
    <submittedName>
        <fullName evidence="2">Methyltransferase domain-containing protein</fullName>
    </submittedName>
</protein>
<evidence type="ECO:0000259" key="1">
    <source>
        <dbReference type="Pfam" id="PF13649"/>
    </source>
</evidence>
<dbReference type="InterPro" id="IPR041698">
    <property type="entry name" value="Methyltransf_25"/>
</dbReference>
<dbReference type="Gene3D" id="3.40.50.150">
    <property type="entry name" value="Vaccinia Virus protein VP39"/>
    <property type="match status" value="1"/>
</dbReference>
<feature type="domain" description="Methyltransferase" evidence="1">
    <location>
        <begin position="49"/>
        <end position="133"/>
    </location>
</feature>
<organism evidence="2 3">
    <name type="scientific">Oceaniferula flava</name>
    <dbReference type="NCBI Taxonomy" id="2800421"/>
    <lineage>
        <taxon>Bacteria</taxon>
        <taxon>Pseudomonadati</taxon>
        <taxon>Verrucomicrobiota</taxon>
        <taxon>Verrucomicrobiia</taxon>
        <taxon>Verrucomicrobiales</taxon>
        <taxon>Verrucomicrobiaceae</taxon>
        <taxon>Oceaniferula</taxon>
    </lineage>
</organism>
<keyword evidence="3" id="KW-1185">Reference proteome</keyword>
<gene>
    <name evidence="2" type="ORF">JIN83_08105</name>
</gene>
<keyword evidence="2" id="KW-0489">Methyltransferase</keyword>
<name>A0AAE2SE90_9BACT</name>
<dbReference type="SUPFAM" id="SSF53335">
    <property type="entry name" value="S-adenosyl-L-methionine-dependent methyltransferases"/>
    <property type="match status" value="1"/>
</dbReference>
<comment type="caution">
    <text evidence="2">The sequence shown here is derived from an EMBL/GenBank/DDBJ whole genome shotgun (WGS) entry which is preliminary data.</text>
</comment>
<dbReference type="GO" id="GO:0032259">
    <property type="term" value="P:methylation"/>
    <property type="evidence" value="ECO:0007669"/>
    <property type="project" value="UniProtKB-KW"/>
</dbReference>